<gene>
    <name evidence="1" type="ORF">L2E82_13908</name>
</gene>
<evidence type="ECO:0000313" key="1">
    <source>
        <dbReference type="EMBL" id="KAI3763910.1"/>
    </source>
</evidence>
<proteinExistence type="predicted"/>
<accession>A0ACB9EZ50</accession>
<protein>
    <submittedName>
        <fullName evidence="1">Uncharacterized protein</fullName>
    </submittedName>
</protein>
<keyword evidence="2" id="KW-1185">Reference proteome</keyword>
<evidence type="ECO:0000313" key="2">
    <source>
        <dbReference type="Proteomes" id="UP001055811"/>
    </source>
</evidence>
<name>A0ACB9EZ50_CICIN</name>
<comment type="caution">
    <text evidence="1">The sequence shown here is derived from an EMBL/GenBank/DDBJ whole genome shotgun (WGS) entry which is preliminary data.</text>
</comment>
<organism evidence="1 2">
    <name type="scientific">Cichorium intybus</name>
    <name type="common">Chicory</name>
    <dbReference type="NCBI Taxonomy" id="13427"/>
    <lineage>
        <taxon>Eukaryota</taxon>
        <taxon>Viridiplantae</taxon>
        <taxon>Streptophyta</taxon>
        <taxon>Embryophyta</taxon>
        <taxon>Tracheophyta</taxon>
        <taxon>Spermatophyta</taxon>
        <taxon>Magnoliopsida</taxon>
        <taxon>eudicotyledons</taxon>
        <taxon>Gunneridae</taxon>
        <taxon>Pentapetalae</taxon>
        <taxon>asterids</taxon>
        <taxon>campanulids</taxon>
        <taxon>Asterales</taxon>
        <taxon>Asteraceae</taxon>
        <taxon>Cichorioideae</taxon>
        <taxon>Cichorieae</taxon>
        <taxon>Cichoriinae</taxon>
        <taxon>Cichorium</taxon>
    </lineage>
</organism>
<dbReference type="Proteomes" id="UP001055811">
    <property type="component" value="Linkage Group LG03"/>
</dbReference>
<reference evidence="2" key="1">
    <citation type="journal article" date="2022" name="Mol. Ecol. Resour.">
        <title>The genomes of chicory, endive, great burdock and yacon provide insights into Asteraceae palaeo-polyploidization history and plant inulin production.</title>
        <authorList>
            <person name="Fan W."/>
            <person name="Wang S."/>
            <person name="Wang H."/>
            <person name="Wang A."/>
            <person name="Jiang F."/>
            <person name="Liu H."/>
            <person name="Zhao H."/>
            <person name="Xu D."/>
            <person name="Zhang Y."/>
        </authorList>
    </citation>
    <scope>NUCLEOTIDE SEQUENCE [LARGE SCALE GENOMIC DNA]</scope>
    <source>
        <strain evidence="2">cv. Punajuju</strain>
    </source>
</reference>
<reference evidence="1 2" key="2">
    <citation type="journal article" date="2022" name="Mol. Ecol. Resour.">
        <title>The genomes of chicory, endive, great burdock and yacon provide insights into Asteraceae paleo-polyploidization history and plant inulin production.</title>
        <authorList>
            <person name="Fan W."/>
            <person name="Wang S."/>
            <person name="Wang H."/>
            <person name="Wang A."/>
            <person name="Jiang F."/>
            <person name="Liu H."/>
            <person name="Zhao H."/>
            <person name="Xu D."/>
            <person name="Zhang Y."/>
        </authorList>
    </citation>
    <scope>NUCLEOTIDE SEQUENCE [LARGE SCALE GENOMIC DNA]</scope>
    <source>
        <strain evidence="2">cv. Punajuju</strain>
        <tissue evidence="1">Leaves</tissue>
    </source>
</reference>
<dbReference type="EMBL" id="CM042011">
    <property type="protein sequence ID" value="KAI3763910.1"/>
    <property type="molecule type" value="Genomic_DNA"/>
</dbReference>
<sequence>MSVSCLLRRSQSLPSHQPTPATTFHSYSDDAQPRAAASGQISLSTATHSRLSPSSAHTTAASYRTPPPASAALCSLFLLSGDAHLRLDLTLDSLHLRRTPPSPPYRTTSPADRLSFRLCTAEISSGHNQKQLRLPLLLSVSLFFSGSINCV</sequence>